<reference evidence="2" key="1">
    <citation type="submission" date="2022-06" db="EMBL/GenBank/DDBJ databases">
        <title>Uncovering the hologenomic basis of an extraordinary plant invasion.</title>
        <authorList>
            <person name="Bieker V.C."/>
            <person name="Martin M.D."/>
            <person name="Gilbert T."/>
            <person name="Hodgins K."/>
            <person name="Battlay P."/>
            <person name="Petersen B."/>
            <person name="Wilson J."/>
        </authorList>
    </citation>
    <scope>NUCLEOTIDE SEQUENCE</scope>
    <source>
        <strain evidence="2">AA19_3_7</strain>
        <tissue evidence="2">Leaf</tissue>
    </source>
</reference>
<evidence type="ECO:0000313" key="3">
    <source>
        <dbReference type="Proteomes" id="UP001206925"/>
    </source>
</evidence>
<feature type="non-terminal residue" evidence="2">
    <location>
        <position position="1"/>
    </location>
</feature>
<accession>A0AAD5C969</accession>
<protein>
    <submittedName>
        <fullName evidence="2">Uncharacterized protein</fullName>
    </submittedName>
</protein>
<evidence type="ECO:0000256" key="1">
    <source>
        <dbReference type="SAM" id="Phobius"/>
    </source>
</evidence>
<feature type="non-terminal residue" evidence="2">
    <location>
        <position position="79"/>
    </location>
</feature>
<keyword evidence="1" id="KW-1133">Transmembrane helix</keyword>
<keyword evidence="1" id="KW-0472">Membrane</keyword>
<comment type="caution">
    <text evidence="2">The sequence shown here is derived from an EMBL/GenBank/DDBJ whole genome shotgun (WGS) entry which is preliminary data.</text>
</comment>
<gene>
    <name evidence="2" type="ORF">M8C21_003312</name>
</gene>
<feature type="transmembrane region" description="Helical" evidence="1">
    <location>
        <begin position="47"/>
        <end position="65"/>
    </location>
</feature>
<organism evidence="2 3">
    <name type="scientific">Ambrosia artemisiifolia</name>
    <name type="common">Common ragweed</name>
    <dbReference type="NCBI Taxonomy" id="4212"/>
    <lineage>
        <taxon>Eukaryota</taxon>
        <taxon>Viridiplantae</taxon>
        <taxon>Streptophyta</taxon>
        <taxon>Embryophyta</taxon>
        <taxon>Tracheophyta</taxon>
        <taxon>Spermatophyta</taxon>
        <taxon>Magnoliopsida</taxon>
        <taxon>eudicotyledons</taxon>
        <taxon>Gunneridae</taxon>
        <taxon>Pentapetalae</taxon>
        <taxon>asterids</taxon>
        <taxon>campanulids</taxon>
        <taxon>Asterales</taxon>
        <taxon>Asteraceae</taxon>
        <taxon>Asteroideae</taxon>
        <taxon>Heliantheae alliance</taxon>
        <taxon>Heliantheae</taxon>
        <taxon>Ambrosia</taxon>
    </lineage>
</organism>
<keyword evidence="3" id="KW-1185">Reference proteome</keyword>
<name>A0AAD5C969_AMBAR</name>
<evidence type="ECO:0000313" key="2">
    <source>
        <dbReference type="EMBL" id="KAI7736928.1"/>
    </source>
</evidence>
<keyword evidence="1" id="KW-0812">Transmembrane</keyword>
<proteinExistence type="predicted"/>
<dbReference type="AlphaFoldDB" id="A0AAD5C969"/>
<sequence>KMHGMYMVKKLSADNRVFNKVCLRCYHGNDTLKQHRHELLRSLQQPIIGFFLTLCDVTWGVILLMDHGLFKMKCADCIQ</sequence>
<dbReference type="EMBL" id="JAMZMK010009165">
    <property type="protein sequence ID" value="KAI7736928.1"/>
    <property type="molecule type" value="Genomic_DNA"/>
</dbReference>
<dbReference type="Proteomes" id="UP001206925">
    <property type="component" value="Unassembled WGS sequence"/>
</dbReference>